<gene>
    <name evidence="1" type="ORF">SGA01_27010</name>
</gene>
<keyword evidence="2" id="KW-1185">Reference proteome</keyword>
<protein>
    <submittedName>
        <fullName evidence="1">Uncharacterized protein</fullName>
    </submittedName>
</protein>
<accession>A0A4Y3RH31</accession>
<comment type="caution">
    <text evidence="1">The sequence shown here is derived from an EMBL/GenBank/DDBJ whole genome shotgun (WGS) entry which is preliminary data.</text>
</comment>
<dbReference type="Proteomes" id="UP000315226">
    <property type="component" value="Unassembled WGS sequence"/>
</dbReference>
<reference evidence="1 2" key="1">
    <citation type="submission" date="2019-06" db="EMBL/GenBank/DDBJ databases">
        <title>Whole genome shotgun sequence of Streptomyces gardneri NBRC 12865.</title>
        <authorList>
            <person name="Hosoyama A."/>
            <person name="Uohara A."/>
            <person name="Ohji S."/>
            <person name="Ichikawa N."/>
        </authorList>
    </citation>
    <scope>NUCLEOTIDE SEQUENCE [LARGE SCALE GENOMIC DNA]</scope>
    <source>
        <strain evidence="1 2">NBRC 12865</strain>
    </source>
</reference>
<proteinExistence type="predicted"/>
<evidence type="ECO:0000313" key="2">
    <source>
        <dbReference type="Proteomes" id="UP000315226"/>
    </source>
</evidence>
<dbReference type="AlphaFoldDB" id="A0A4Y3RH31"/>
<organism evidence="1 2">
    <name type="scientific">Streptomyces gardneri</name>
    <dbReference type="NCBI Taxonomy" id="66892"/>
    <lineage>
        <taxon>Bacteria</taxon>
        <taxon>Bacillati</taxon>
        <taxon>Actinomycetota</taxon>
        <taxon>Actinomycetes</taxon>
        <taxon>Kitasatosporales</taxon>
        <taxon>Streptomycetaceae</taxon>
        <taxon>Streptomyces</taxon>
    </lineage>
</organism>
<sequence length="53" mass="5712">MGDRLFTLRDVGLSSVLVGPRKWLTALCSITGGAMTAGQWQDAAPGERFRTIC</sequence>
<dbReference type="EMBL" id="BJMN01000015">
    <property type="protein sequence ID" value="GEB57096.1"/>
    <property type="molecule type" value="Genomic_DNA"/>
</dbReference>
<name>A0A4Y3RH31_9ACTN</name>
<evidence type="ECO:0000313" key="1">
    <source>
        <dbReference type="EMBL" id="GEB57096.1"/>
    </source>
</evidence>